<dbReference type="InterPro" id="IPR042185">
    <property type="entry name" value="Serpin_sf_2"/>
</dbReference>
<protein>
    <submittedName>
        <fullName evidence="4">Angiotensinogen</fullName>
    </submittedName>
</protein>
<dbReference type="InterPro" id="IPR042178">
    <property type="entry name" value="Serpin_sf_1"/>
</dbReference>
<dbReference type="GO" id="GO:0042981">
    <property type="term" value="P:regulation of apoptotic process"/>
    <property type="evidence" value="ECO:0007669"/>
    <property type="project" value="TreeGrafter"/>
</dbReference>
<reference evidence="4" key="1">
    <citation type="journal article" date="2009" name="Gen. Comp. Endocrinol.">
        <title>Identification of angiotensinogen genes with unique and variable angiotensin sequences in chondrichthyans.</title>
        <authorList>
            <person name="Watanabe T."/>
            <person name="Inoue K."/>
            <person name="Takei Y."/>
        </authorList>
    </citation>
    <scope>NUCLEOTIDE SEQUENCE</scope>
</reference>
<dbReference type="Pfam" id="PF00079">
    <property type="entry name" value="Serpin"/>
    <property type="match status" value="1"/>
</dbReference>
<keyword evidence="2" id="KW-0732">Signal</keyword>
<dbReference type="InterPro" id="IPR023795">
    <property type="entry name" value="Serpin_CS"/>
</dbReference>
<dbReference type="AlphaFoldDB" id="B7X9Y6"/>
<dbReference type="Gene3D" id="3.30.497.10">
    <property type="entry name" value="Antithrombin, subunit I, domain 2"/>
    <property type="match status" value="1"/>
</dbReference>
<evidence type="ECO:0000259" key="3">
    <source>
        <dbReference type="SMART" id="SM00093"/>
    </source>
</evidence>
<dbReference type="PANTHER" id="PTHR11461:SF13">
    <property type="entry name" value="ANGIOTENSINOGEN"/>
    <property type="match status" value="1"/>
</dbReference>
<feature type="chain" id="PRO_5002863564" evidence="2">
    <location>
        <begin position="20"/>
        <end position="439"/>
    </location>
</feature>
<evidence type="ECO:0000256" key="1">
    <source>
        <dbReference type="RuleBase" id="RU000411"/>
    </source>
</evidence>
<dbReference type="GO" id="GO:0005615">
    <property type="term" value="C:extracellular space"/>
    <property type="evidence" value="ECO:0007669"/>
    <property type="project" value="InterPro"/>
</dbReference>
<name>B7X9Y6_TRISC</name>
<evidence type="ECO:0000256" key="2">
    <source>
        <dbReference type="SAM" id="SignalP"/>
    </source>
</evidence>
<feature type="signal peptide" evidence="2">
    <location>
        <begin position="1"/>
        <end position="19"/>
    </location>
</feature>
<dbReference type="InterPro" id="IPR036186">
    <property type="entry name" value="Serpin_sf"/>
</dbReference>
<gene>
    <name evidence="4" type="primary">agt</name>
</gene>
<dbReference type="GO" id="GO:0004867">
    <property type="term" value="F:serine-type endopeptidase inhibitor activity"/>
    <property type="evidence" value="ECO:0007669"/>
    <property type="project" value="InterPro"/>
</dbReference>
<accession>B7X9Y6</accession>
<dbReference type="SMART" id="SM00093">
    <property type="entry name" value="SERPIN"/>
    <property type="match status" value="1"/>
</dbReference>
<dbReference type="Gene3D" id="2.30.39.10">
    <property type="entry name" value="Alpha-1-antitrypsin, domain 1"/>
    <property type="match status" value="1"/>
</dbReference>
<sequence>MRWIFSLLWVGALLEWGTTNRPYIHPFQLFTCNRTEFQEEMDRNNSFLPEQSPVNMSEEWWENELWKVSPTKMFTLISLQMSLAKIWFAKLGSLEESGVTLLSPVHLYESLAALSLGAGGATAKSFREHLGLMDYRCVGDRHSWVMRWQGRLLHHDILTRQEGSVSTGAWLIFRKGLQLRRAFSWELRWFYPQVQLRAADCNQPRVAEETINSLVLNATGGRVSNLVTGLSPSTNLVLASYIHFTGKWQSRSQCQGSELQDFFNDGEDKVQVPMMTWCGKLRYYIDPEYTLIKLPMNGTVYMMLVQPVQSNLLQKIESTLDVNDIMLKTGLVRLTLPRFKWDSTYDAKELYRRMKLPDMLGGQANFSRLNNVQELTPDQVKQRVIFEVLEDEEKPTSADVPFSNTTFTTEIRIDKPFFFQVYDKILSQLLFLGRVKKLH</sequence>
<dbReference type="PANTHER" id="PTHR11461">
    <property type="entry name" value="SERINE PROTEASE INHIBITOR, SERPIN"/>
    <property type="match status" value="1"/>
</dbReference>
<dbReference type="InterPro" id="IPR000215">
    <property type="entry name" value="Serpin_fam"/>
</dbReference>
<dbReference type="SUPFAM" id="SSF56574">
    <property type="entry name" value="Serpins"/>
    <property type="match status" value="1"/>
</dbReference>
<dbReference type="InterPro" id="IPR023796">
    <property type="entry name" value="Serpin_dom"/>
</dbReference>
<organism evidence="4">
    <name type="scientific">Triakis scyllium</name>
    <name type="common">Banded houndshark</name>
    <name type="synonym">Hemigaleus pingi</name>
    <dbReference type="NCBI Taxonomy" id="30494"/>
    <lineage>
        <taxon>Eukaryota</taxon>
        <taxon>Metazoa</taxon>
        <taxon>Chordata</taxon>
        <taxon>Craniata</taxon>
        <taxon>Vertebrata</taxon>
        <taxon>Chondrichthyes</taxon>
        <taxon>Elasmobranchii</taxon>
        <taxon>Galeomorphii</taxon>
        <taxon>Galeoidea</taxon>
        <taxon>Carcharhiniformes</taxon>
        <taxon>Triakidae</taxon>
        <taxon>Triakis</taxon>
    </lineage>
</organism>
<dbReference type="PROSITE" id="PS00284">
    <property type="entry name" value="SERPIN"/>
    <property type="match status" value="1"/>
</dbReference>
<proteinExistence type="evidence at transcript level"/>
<comment type="similarity">
    <text evidence="1">Belongs to the serpin family.</text>
</comment>
<dbReference type="EMBL" id="AB433533">
    <property type="protein sequence ID" value="BAH10143.1"/>
    <property type="molecule type" value="mRNA"/>
</dbReference>
<feature type="domain" description="Serpin" evidence="3">
    <location>
        <begin position="88"/>
        <end position="438"/>
    </location>
</feature>
<evidence type="ECO:0000313" key="4">
    <source>
        <dbReference type="EMBL" id="BAH10143.1"/>
    </source>
</evidence>
<dbReference type="MEROPS" id="I04.953"/>